<dbReference type="Gene3D" id="3.10.490.10">
    <property type="entry name" value="Gamma-glutamyl cyclotransferase-like"/>
    <property type="match status" value="1"/>
</dbReference>
<dbReference type="AlphaFoldDB" id="A0A2T7UQ55"/>
<keyword evidence="4" id="KW-0808">Transferase</keyword>
<dbReference type="Pfam" id="PF04752">
    <property type="entry name" value="ChaC"/>
    <property type="match status" value="1"/>
</dbReference>
<dbReference type="PANTHER" id="PTHR12192">
    <property type="entry name" value="CATION TRANSPORT PROTEIN CHAC-RELATED"/>
    <property type="match status" value="1"/>
</dbReference>
<protein>
    <recommendedName>
        <fullName evidence="1">glutathione-specific gamma-glutamylcyclotransferase</fullName>
        <ecNumber evidence="1">4.3.2.7</ecNumber>
    </recommendedName>
</protein>
<keyword evidence="2" id="KW-0456">Lyase</keyword>
<dbReference type="InterPro" id="IPR036568">
    <property type="entry name" value="GGCT-like_sf"/>
</dbReference>
<dbReference type="CDD" id="cd06661">
    <property type="entry name" value="GGCT_like"/>
    <property type="match status" value="1"/>
</dbReference>
<sequence length="302" mass="32406">MKSHPTGDGACGHAPHGRWGGREIGASAAAMVRASTQPPGWRTEGSVDLGRPGWLAGGVQKRGLMSDDPYRHHPGLRGKIRPAAESVFRTLDVADFDARAVAAGMPADWRTPDDQREAARAAFLQERRGRDLWVFAYGSLMWDPGVDFTEVRRAFTPVYARSFCLVDQGGRGSAAQPGLQLALDEGAGCEGLAFRIDAAVLDGETFVLWRREMIAPAYRPVMLPLETGPGPIEALGFVADHGTEHIVTGIPMAEKARMIASASGFLGSNFDYLAGTRAQLAGLGVSDPYVDDLYARVMALRG</sequence>
<reference evidence="4 5" key="1">
    <citation type="journal article" date="2011" name="Syst. Appl. Microbiol.">
        <title>Defluviimonas denitrificans gen. nov., sp. nov., and Pararhodobacter aggregans gen. nov., sp. nov., non-phototrophic Rhodobacteraceae from the biofilter of a marine aquaculture.</title>
        <authorList>
            <person name="Foesel B.U."/>
            <person name="Drake H.L."/>
            <person name="Schramm A."/>
        </authorList>
    </citation>
    <scope>NUCLEOTIDE SEQUENCE [LARGE SCALE GENOMIC DNA]</scope>
    <source>
        <strain evidence="4 5">D1-19</strain>
    </source>
</reference>
<evidence type="ECO:0000256" key="3">
    <source>
        <dbReference type="SAM" id="MobiDB-lite"/>
    </source>
</evidence>
<accession>A0A2T7UQ55</accession>
<proteinExistence type="predicted"/>
<evidence type="ECO:0000256" key="1">
    <source>
        <dbReference type="ARBA" id="ARBA00012344"/>
    </source>
</evidence>
<dbReference type="EC" id="4.3.2.7" evidence="1"/>
<gene>
    <name evidence="4" type="ORF">DDE23_13855</name>
</gene>
<dbReference type="Proteomes" id="UP000244810">
    <property type="component" value="Unassembled WGS sequence"/>
</dbReference>
<dbReference type="GO" id="GO:0006751">
    <property type="term" value="P:glutathione catabolic process"/>
    <property type="evidence" value="ECO:0007669"/>
    <property type="project" value="InterPro"/>
</dbReference>
<comment type="caution">
    <text evidence="4">The sequence shown here is derived from an EMBL/GenBank/DDBJ whole genome shotgun (WGS) entry which is preliminary data.</text>
</comment>
<dbReference type="EMBL" id="QDDR01000007">
    <property type="protein sequence ID" value="PVE46769.1"/>
    <property type="molecule type" value="Genomic_DNA"/>
</dbReference>
<dbReference type="GO" id="GO:0061928">
    <property type="term" value="F:glutathione specific gamma-glutamylcyclotransferase activity"/>
    <property type="evidence" value="ECO:0007669"/>
    <property type="project" value="UniProtKB-EC"/>
</dbReference>
<evidence type="ECO:0000313" key="4">
    <source>
        <dbReference type="EMBL" id="PVE46769.1"/>
    </source>
</evidence>
<name>A0A2T7UQ55_9RHOB</name>
<dbReference type="PANTHER" id="PTHR12192:SF2">
    <property type="entry name" value="GLUTATHIONE-SPECIFIC GAMMA-GLUTAMYLCYCLOTRANSFERASE 2"/>
    <property type="match status" value="1"/>
</dbReference>
<keyword evidence="5" id="KW-1185">Reference proteome</keyword>
<dbReference type="GO" id="GO:0016740">
    <property type="term" value="F:transferase activity"/>
    <property type="evidence" value="ECO:0007669"/>
    <property type="project" value="UniProtKB-KW"/>
</dbReference>
<dbReference type="SUPFAM" id="SSF110857">
    <property type="entry name" value="Gamma-glutamyl cyclotransferase-like"/>
    <property type="match status" value="1"/>
</dbReference>
<evidence type="ECO:0000313" key="5">
    <source>
        <dbReference type="Proteomes" id="UP000244810"/>
    </source>
</evidence>
<feature type="region of interest" description="Disordered" evidence="3">
    <location>
        <begin position="1"/>
        <end position="21"/>
    </location>
</feature>
<dbReference type="InterPro" id="IPR006840">
    <property type="entry name" value="ChaC"/>
</dbReference>
<dbReference type="GO" id="GO:0005737">
    <property type="term" value="C:cytoplasm"/>
    <property type="evidence" value="ECO:0007669"/>
    <property type="project" value="TreeGrafter"/>
</dbReference>
<dbReference type="InterPro" id="IPR013024">
    <property type="entry name" value="GGCT-like"/>
</dbReference>
<evidence type="ECO:0000256" key="2">
    <source>
        <dbReference type="ARBA" id="ARBA00023239"/>
    </source>
</evidence>
<organism evidence="4 5">
    <name type="scientific">Pararhodobacter aggregans</name>
    <dbReference type="NCBI Taxonomy" id="404875"/>
    <lineage>
        <taxon>Bacteria</taxon>
        <taxon>Pseudomonadati</taxon>
        <taxon>Pseudomonadota</taxon>
        <taxon>Alphaproteobacteria</taxon>
        <taxon>Rhodobacterales</taxon>
        <taxon>Paracoccaceae</taxon>
        <taxon>Pararhodobacter</taxon>
    </lineage>
</organism>